<accession>A0ABM7WYA9</accession>
<dbReference type="InterPro" id="IPR038765">
    <property type="entry name" value="Papain-like_cys_pep_sf"/>
</dbReference>
<evidence type="ECO:0000313" key="3">
    <source>
        <dbReference type="Proteomes" id="UP001162891"/>
    </source>
</evidence>
<feature type="chain" id="PRO_5045511707" description="Peptidoglycan peptidase" evidence="1">
    <location>
        <begin position="25"/>
        <end position="201"/>
    </location>
</feature>
<feature type="signal peptide" evidence="1">
    <location>
        <begin position="1"/>
        <end position="24"/>
    </location>
</feature>
<gene>
    <name evidence="2" type="primary">yiiX</name>
    <name evidence="2" type="ORF">AMOR_33880</name>
</gene>
<keyword evidence="3" id="KW-1185">Reference proteome</keyword>
<evidence type="ECO:0000256" key="1">
    <source>
        <dbReference type="SAM" id="SignalP"/>
    </source>
</evidence>
<evidence type="ECO:0008006" key="4">
    <source>
        <dbReference type="Google" id="ProtNLM"/>
    </source>
</evidence>
<sequence length="201" mass="21432">MTASLARTCTVALALAVSAGTRGAEPSLEAGDVVLQTSRSSQSRAIREATGSPWSHVGIVDVGPDGPHVIEAIAHVSRTPWTAWRARGEAGRVLVLRARGLPAPARARAAAVARGLMGRPYDVRFEWGDDRLYCSELVAKAYLRGTGRALGRMQRLRDLRVGGLDRAIAARYGGRVPWDLRLVTPASIAADPALSPVYAFP</sequence>
<organism evidence="2 3">
    <name type="scientific">Anaeromyxobacter oryzae</name>
    <dbReference type="NCBI Taxonomy" id="2918170"/>
    <lineage>
        <taxon>Bacteria</taxon>
        <taxon>Pseudomonadati</taxon>
        <taxon>Myxococcota</taxon>
        <taxon>Myxococcia</taxon>
        <taxon>Myxococcales</taxon>
        <taxon>Cystobacterineae</taxon>
        <taxon>Anaeromyxobacteraceae</taxon>
        <taxon>Anaeromyxobacter</taxon>
    </lineage>
</organism>
<dbReference type="SUPFAM" id="SSF54001">
    <property type="entry name" value="Cysteine proteinases"/>
    <property type="match status" value="1"/>
</dbReference>
<dbReference type="RefSeq" id="WP_248352753.1">
    <property type="nucleotide sequence ID" value="NZ_AP025591.1"/>
</dbReference>
<dbReference type="InterPro" id="IPR024453">
    <property type="entry name" value="Peptidase_C92"/>
</dbReference>
<dbReference type="EMBL" id="AP025591">
    <property type="protein sequence ID" value="BDG04392.1"/>
    <property type="molecule type" value="Genomic_DNA"/>
</dbReference>
<protein>
    <recommendedName>
        <fullName evidence="4">Peptidoglycan peptidase</fullName>
    </recommendedName>
</protein>
<dbReference type="Gene3D" id="3.90.1720.10">
    <property type="entry name" value="endopeptidase domain like (from Nostoc punctiforme)"/>
    <property type="match status" value="1"/>
</dbReference>
<dbReference type="Proteomes" id="UP001162891">
    <property type="component" value="Chromosome"/>
</dbReference>
<reference evidence="3" key="1">
    <citation type="journal article" date="2022" name="Int. J. Syst. Evol. Microbiol.">
        <title>Anaeromyxobacter oryzae sp. nov., Anaeromyxobacter diazotrophicus sp. nov. and Anaeromyxobacter paludicola sp. nov., isolated from paddy soils.</title>
        <authorList>
            <person name="Itoh H."/>
            <person name="Xu Z."/>
            <person name="Mise K."/>
            <person name="Masuda Y."/>
            <person name="Ushijima N."/>
            <person name="Hayakawa C."/>
            <person name="Shiratori Y."/>
            <person name="Senoo K."/>
        </authorList>
    </citation>
    <scope>NUCLEOTIDE SEQUENCE [LARGE SCALE GENOMIC DNA]</scope>
    <source>
        <strain evidence="3">Red232</strain>
    </source>
</reference>
<name>A0ABM7WYA9_9BACT</name>
<evidence type="ECO:0000313" key="2">
    <source>
        <dbReference type="EMBL" id="BDG04392.1"/>
    </source>
</evidence>
<proteinExistence type="predicted"/>
<dbReference type="Pfam" id="PF05708">
    <property type="entry name" value="Peptidase_C92"/>
    <property type="match status" value="1"/>
</dbReference>
<keyword evidence="1" id="KW-0732">Signal</keyword>